<organism evidence="1 2">
    <name type="scientific">Pontibacter toksunensis</name>
    <dbReference type="NCBI Taxonomy" id="1332631"/>
    <lineage>
        <taxon>Bacteria</taxon>
        <taxon>Pseudomonadati</taxon>
        <taxon>Bacteroidota</taxon>
        <taxon>Cytophagia</taxon>
        <taxon>Cytophagales</taxon>
        <taxon>Hymenobacteraceae</taxon>
        <taxon>Pontibacter</taxon>
    </lineage>
</organism>
<accession>A0ABW6BTH6</accession>
<dbReference type="EMBL" id="JBHUOX010000005">
    <property type="protein sequence ID" value="MFD3000418.1"/>
    <property type="molecule type" value="Genomic_DNA"/>
</dbReference>
<protein>
    <submittedName>
        <fullName evidence="1">Uncharacterized protein</fullName>
    </submittedName>
</protein>
<sequence length="273" mass="32067">MANPLKAELDIFLHNISLTNLMFYQTSTHLKNQKESLLKQFEGHEPEKGIMGTSLVIGDLTGPTDKGFKIYYHTGKVDKVKVKDIEESVEKLISREGMRSTANCYEILESFLFDITASYLYNNPEEQSKAAKIASQECSSLEEYKEKVRKYRGQNNAEIIKLLRHLSVKLNESEKPRRHNISEWYQVISHVRHAVVHSLFKMNKNRARFTDFQKELFEHYFTFDEDSHSYNLRMTKKESERQIILVAEYGFHIFKCLSLEKQYDWQVFTGMKA</sequence>
<proteinExistence type="predicted"/>
<name>A0ABW6BTH6_9BACT</name>
<gene>
    <name evidence="1" type="ORF">ACFS7Z_08615</name>
</gene>
<evidence type="ECO:0000313" key="1">
    <source>
        <dbReference type="EMBL" id="MFD3000418.1"/>
    </source>
</evidence>
<keyword evidence="2" id="KW-1185">Reference proteome</keyword>
<reference evidence="2" key="1">
    <citation type="journal article" date="2019" name="Int. J. Syst. Evol. Microbiol.">
        <title>The Global Catalogue of Microorganisms (GCM) 10K type strain sequencing project: providing services to taxonomists for standard genome sequencing and annotation.</title>
        <authorList>
            <consortium name="The Broad Institute Genomics Platform"/>
            <consortium name="The Broad Institute Genome Sequencing Center for Infectious Disease"/>
            <person name="Wu L."/>
            <person name="Ma J."/>
        </authorList>
    </citation>
    <scope>NUCLEOTIDE SEQUENCE [LARGE SCALE GENOMIC DNA]</scope>
    <source>
        <strain evidence="2">KCTC 23984</strain>
    </source>
</reference>
<evidence type="ECO:0000313" key="2">
    <source>
        <dbReference type="Proteomes" id="UP001597641"/>
    </source>
</evidence>
<dbReference type="RefSeq" id="WP_377483412.1">
    <property type="nucleotide sequence ID" value="NZ_JBHUOX010000005.1"/>
</dbReference>
<dbReference type="Proteomes" id="UP001597641">
    <property type="component" value="Unassembled WGS sequence"/>
</dbReference>
<comment type="caution">
    <text evidence="1">The sequence shown here is derived from an EMBL/GenBank/DDBJ whole genome shotgun (WGS) entry which is preliminary data.</text>
</comment>